<dbReference type="PROSITE" id="PS50878">
    <property type="entry name" value="RT_POL"/>
    <property type="match status" value="1"/>
</dbReference>
<reference evidence="2 3" key="1">
    <citation type="submission" date="2024-04" db="EMBL/GenBank/DDBJ databases">
        <authorList>
            <person name="Fracassetti M."/>
        </authorList>
    </citation>
    <scope>NUCLEOTIDE SEQUENCE [LARGE SCALE GENOMIC DNA]</scope>
</reference>
<name>A0AAV2EE75_9ROSI</name>
<dbReference type="EMBL" id="OZ034817">
    <property type="protein sequence ID" value="CAL1383903.1"/>
    <property type="molecule type" value="Genomic_DNA"/>
</dbReference>
<dbReference type="InterPro" id="IPR000477">
    <property type="entry name" value="RT_dom"/>
</dbReference>
<keyword evidence="3" id="KW-1185">Reference proteome</keyword>
<feature type="domain" description="Reverse transcriptase" evidence="1">
    <location>
        <begin position="1"/>
        <end position="122"/>
    </location>
</feature>
<proteinExistence type="predicted"/>
<protein>
    <recommendedName>
        <fullName evidence="1">Reverse transcriptase domain-containing protein</fullName>
    </recommendedName>
</protein>
<dbReference type="Proteomes" id="UP001497516">
    <property type="component" value="Chromosome 4"/>
</dbReference>
<dbReference type="AlphaFoldDB" id="A0AAV2EE75"/>
<organism evidence="2 3">
    <name type="scientific">Linum trigynum</name>
    <dbReference type="NCBI Taxonomy" id="586398"/>
    <lineage>
        <taxon>Eukaryota</taxon>
        <taxon>Viridiplantae</taxon>
        <taxon>Streptophyta</taxon>
        <taxon>Embryophyta</taxon>
        <taxon>Tracheophyta</taxon>
        <taxon>Spermatophyta</taxon>
        <taxon>Magnoliopsida</taxon>
        <taxon>eudicotyledons</taxon>
        <taxon>Gunneridae</taxon>
        <taxon>Pentapetalae</taxon>
        <taxon>rosids</taxon>
        <taxon>fabids</taxon>
        <taxon>Malpighiales</taxon>
        <taxon>Linaceae</taxon>
        <taxon>Linum</taxon>
    </lineage>
</organism>
<evidence type="ECO:0000259" key="1">
    <source>
        <dbReference type="PROSITE" id="PS50878"/>
    </source>
</evidence>
<accession>A0AAV2EE75</accession>
<gene>
    <name evidence="2" type="ORF">LTRI10_LOCUS25144</name>
</gene>
<evidence type="ECO:0000313" key="2">
    <source>
        <dbReference type="EMBL" id="CAL1383903.1"/>
    </source>
</evidence>
<evidence type="ECO:0000313" key="3">
    <source>
        <dbReference type="Proteomes" id="UP001497516"/>
    </source>
</evidence>
<sequence>MVNGQPSWYFASSRGLQQGGHLPPHLFALCSEGFTALIRKAILSRELHGVCLNHRCPLVSHLIFVYDSYLFLRASVRNGNNLLRLLHDYESMSGQKVNLQKSTAYFSSNLTQVEQEDLGTRLGAGSIGLQDRYFGLPSWIGHSKTGTFRFVEEKLLMV</sequence>